<comment type="function">
    <text evidence="7">May play a role in DNA repair. It seems to be involved in an RecBC-independent recombinational process of DNA repair. It may act with RecF and RecO.</text>
</comment>
<dbReference type="InterPro" id="IPR023627">
    <property type="entry name" value="Rcmb_RecR"/>
</dbReference>
<evidence type="ECO:0000313" key="10">
    <source>
        <dbReference type="Proteomes" id="UP000031599"/>
    </source>
</evidence>
<evidence type="ECO:0000256" key="3">
    <source>
        <dbReference type="ARBA" id="ARBA00022771"/>
    </source>
</evidence>
<evidence type="ECO:0000256" key="5">
    <source>
        <dbReference type="ARBA" id="ARBA00023172"/>
    </source>
</evidence>
<feature type="zinc finger region" description="C4-type" evidence="7">
    <location>
        <begin position="64"/>
        <end position="79"/>
    </location>
</feature>
<evidence type="ECO:0000256" key="7">
    <source>
        <dbReference type="HAMAP-Rule" id="MF_00017"/>
    </source>
</evidence>
<dbReference type="GO" id="GO:0006281">
    <property type="term" value="P:DNA repair"/>
    <property type="evidence" value="ECO:0007669"/>
    <property type="project" value="UniProtKB-UniRule"/>
</dbReference>
<dbReference type="GO" id="GO:0006310">
    <property type="term" value="P:DNA recombination"/>
    <property type="evidence" value="ECO:0007669"/>
    <property type="project" value="UniProtKB-UniRule"/>
</dbReference>
<gene>
    <name evidence="7" type="primary">recR</name>
    <name evidence="9" type="ORF">DB30_07814</name>
</gene>
<dbReference type="PANTHER" id="PTHR30446:SF0">
    <property type="entry name" value="RECOMBINATION PROTEIN RECR"/>
    <property type="match status" value="1"/>
</dbReference>
<dbReference type="CDD" id="cd01025">
    <property type="entry name" value="TOPRIM_recR"/>
    <property type="match status" value="1"/>
</dbReference>
<evidence type="ECO:0000256" key="6">
    <source>
        <dbReference type="ARBA" id="ARBA00023204"/>
    </source>
</evidence>
<dbReference type="HAMAP" id="MF_00017">
    <property type="entry name" value="RecR"/>
    <property type="match status" value="1"/>
</dbReference>
<evidence type="ECO:0000256" key="4">
    <source>
        <dbReference type="ARBA" id="ARBA00022833"/>
    </source>
</evidence>
<dbReference type="Gene3D" id="3.40.1360.10">
    <property type="match status" value="1"/>
</dbReference>
<comment type="similarity">
    <text evidence="7">Belongs to the RecR family.</text>
</comment>
<keyword evidence="1 7" id="KW-0479">Metal-binding</keyword>
<dbReference type="Gene3D" id="6.10.250.240">
    <property type="match status" value="1"/>
</dbReference>
<keyword evidence="5 7" id="KW-0233">DNA recombination</keyword>
<accession>A0A0C2CR03</accession>
<dbReference type="InterPro" id="IPR034137">
    <property type="entry name" value="TOPRIM_RecR"/>
</dbReference>
<dbReference type="Pfam" id="PF13662">
    <property type="entry name" value="Toprim_4"/>
    <property type="match status" value="1"/>
</dbReference>
<dbReference type="InterPro" id="IPR000093">
    <property type="entry name" value="DNA_Rcmb_RecR"/>
</dbReference>
<name>A0A0C2CR03_9BACT</name>
<organism evidence="9 10">
    <name type="scientific">Enhygromyxa salina</name>
    <dbReference type="NCBI Taxonomy" id="215803"/>
    <lineage>
        <taxon>Bacteria</taxon>
        <taxon>Pseudomonadati</taxon>
        <taxon>Myxococcota</taxon>
        <taxon>Polyangia</taxon>
        <taxon>Nannocystales</taxon>
        <taxon>Nannocystaceae</taxon>
        <taxon>Enhygromyxa</taxon>
    </lineage>
</organism>
<dbReference type="PROSITE" id="PS01300">
    <property type="entry name" value="RECR"/>
    <property type="match status" value="1"/>
</dbReference>
<dbReference type="EMBL" id="JMCC02000090">
    <property type="protein sequence ID" value="KIG13606.1"/>
    <property type="molecule type" value="Genomic_DNA"/>
</dbReference>
<reference evidence="9 10" key="1">
    <citation type="submission" date="2014-12" db="EMBL/GenBank/DDBJ databases">
        <title>Genome assembly of Enhygromyxa salina DSM 15201.</title>
        <authorList>
            <person name="Sharma G."/>
            <person name="Subramanian S."/>
        </authorList>
    </citation>
    <scope>NUCLEOTIDE SEQUENCE [LARGE SCALE GENOMIC DNA]</scope>
    <source>
        <strain evidence="9 10">DSM 15201</strain>
    </source>
</reference>
<dbReference type="PANTHER" id="PTHR30446">
    <property type="entry name" value="RECOMBINATION PROTEIN RECR"/>
    <property type="match status" value="1"/>
</dbReference>
<dbReference type="AlphaFoldDB" id="A0A0C2CR03"/>
<dbReference type="SMART" id="SM00493">
    <property type="entry name" value="TOPRIM"/>
    <property type="match status" value="1"/>
</dbReference>
<protein>
    <recommendedName>
        <fullName evidence="7">Recombination protein RecR</fullName>
    </recommendedName>
</protein>
<dbReference type="Gene3D" id="3.30.60.80">
    <property type="match status" value="1"/>
</dbReference>
<sequence length="212" mass="22758">MSAVSGSSGGGDPLRRLTKLLARLPGIGEKSALRLALAIVRSDDEYSRALSEAIADVHEQLRLCSACCDLTAQELCSICLDPRRDPQLICVVAQPQDRMALERASVFAGRYHILHGVLDPLGGIGPSELKVAELLARLEGMSSLPDNQRIREVIVATSPNVEGDATALYISKLLHPLGINVSRIASGVAVGGELEYADMTTLHRALEDRRVI</sequence>
<keyword evidence="2 7" id="KW-0227">DNA damage</keyword>
<dbReference type="PROSITE" id="PS50880">
    <property type="entry name" value="TOPRIM"/>
    <property type="match status" value="1"/>
</dbReference>
<evidence type="ECO:0000256" key="1">
    <source>
        <dbReference type="ARBA" id="ARBA00022723"/>
    </source>
</evidence>
<dbReference type="GO" id="GO:0003677">
    <property type="term" value="F:DNA binding"/>
    <property type="evidence" value="ECO:0007669"/>
    <property type="project" value="UniProtKB-UniRule"/>
</dbReference>
<evidence type="ECO:0000256" key="2">
    <source>
        <dbReference type="ARBA" id="ARBA00022763"/>
    </source>
</evidence>
<dbReference type="InterPro" id="IPR006171">
    <property type="entry name" value="TOPRIM_dom"/>
</dbReference>
<keyword evidence="4 7" id="KW-0862">Zinc</keyword>
<dbReference type="Pfam" id="PF21175">
    <property type="entry name" value="RecR_C"/>
    <property type="match status" value="1"/>
</dbReference>
<dbReference type="GO" id="GO:0008270">
    <property type="term" value="F:zinc ion binding"/>
    <property type="evidence" value="ECO:0007669"/>
    <property type="project" value="UniProtKB-KW"/>
</dbReference>
<comment type="caution">
    <text evidence="9">The sequence shown here is derived from an EMBL/GenBank/DDBJ whole genome shotgun (WGS) entry which is preliminary data.</text>
</comment>
<dbReference type="InterPro" id="IPR015967">
    <property type="entry name" value="Rcmb_RecR_Znf"/>
</dbReference>
<dbReference type="SUPFAM" id="SSF111304">
    <property type="entry name" value="Recombination protein RecR"/>
    <property type="match status" value="1"/>
</dbReference>
<dbReference type="Pfam" id="PF21176">
    <property type="entry name" value="RecR_HhH"/>
    <property type="match status" value="1"/>
</dbReference>
<evidence type="ECO:0000259" key="8">
    <source>
        <dbReference type="PROSITE" id="PS50880"/>
    </source>
</evidence>
<evidence type="ECO:0000313" key="9">
    <source>
        <dbReference type="EMBL" id="KIG13606.1"/>
    </source>
</evidence>
<dbReference type="Proteomes" id="UP000031599">
    <property type="component" value="Unassembled WGS sequence"/>
</dbReference>
<feature type="domain" description="Toprim" evidence="8">
    <location>
        <begin position="87"/>
        <end position="189"/>
    </location>
</feature>
<keyword evidence="3 7" id="KW-0863">Zinc-finger</keyword>
<dbReference type="Gene3D" id="1.10.8.420">
    <property type="entry name" value="RecR Domain 1"/>
    <property type="match status" value="1"/>
</dbReference>
<keyword evidence="6 7" id="KW-0234">DNA repair</keyword>
<proteinExistence type="inferred from homology"/>
<dbReference type="NCBIfam" id="TIGR00615">
    <property type="entry name" value="recR"/>
    <property type="match status" value="1"/>
</dbReference>